<evidence type="ECO:0000313" key="3">
    <source>
        <dbReference type="Proteomes" id="UP000320176"/>
    </source>
</evidence>
<dbReference type="EMBL" id="SJPN01000006">
    <property type="protein sequence ID" value="TWT98540.1"/>
    <property type="molecule type" value="Genomic_DNA"/>
</dbReference>
<evidence type="ECO:0000313" key="2">
    <source>
        <dbReference type="EMBL" id="TWT98540.1"/>
    </source>
</evidence>
<dbReference type="Proteomes" id="UP000320176">
    <property type="component" value="Unassembled WGS sequence"/>
</dbReference>
<accession>A0A5C6AGF4</accession>
<keyword evidence="3" id="KW-1185">Reference proteome</keyword>
<dbReference type="OrthoDB" id="255663at2"/>
<protein>
    <submittedName>
        <fullName evidence="2">Uncharacterized protein</fullName>
    </submittedName>
</protein>
<organism evidence="2 3">
    <name type="scientific">Stieleria varia</name>
    <dbReference type="NCBI Taxonomy" id="2528005"/>
    <lineage>
        <taxon>Bacteria</taxon>
        <taxon>Pseudomonadati</taxon>
        <taxon>Planctomycetota</taxon>
        <taxon>Planctomycetia</taxon>
        <taxon>Pirellulales</taxon>
        <taxon>Pirellulaceae</taxon>
        <taxon>Stieleria</taxon>
    </lineage>
</organism>
<evidence type="ECO:0000256" key="1">
    <source>
        <dbReference type="SAM" id="MobiDB-lite"/>
    </source>
</evidence>
<proteinExistence type="predicted"/>
<dbReference type="AlphaFoldDB" id="A0A5C6AGF4"/>
<reference evidence="2 3" key="1">
    <citation type="submission" date="2019-02" db="EMBL/GenBank/DDBJ databases">
        <title>Deep-cultivation of Planctomycetes and their phenomic and genomic characterization uncovers novel biology.</title>
        <authorList>
            <person name="Wiegand S."/>
            <person name="Jogler M."/>
            <person name="Boedeker C."/>
            <person name="Pinto D."/>
            <person name="Vollmers J."/>
            <person name="Rivas-Marin E."/>
            <person name="Kohn T."/>
            <person name="Peeters S.H."/>
            <person name="Heuer A."/>
            <person name="Rast P."/>
            <person name="Oberbeckmann S."/>
            <person name="Bunk B."/>
            <person name="Jeske O."/>
            <person name="Meyerdierks A."/>
            <person name="Storesund J.E."/>
            <person name="Kallscheuer N."/>
            <person name="Luecker S."/>
            <person name="Lage O.M."/>
            <person name="Pohl T."/>
            <person name="Merkel B.J."/>
            <person name="Hornburger P."/>
            <person name="Mueller R.-W."/>
            <person name="Bruemmer F."/>
            <person name="Labrenz M."/>
            <person name="Spormann A.M."/>
            <person name="Op Den Camp H."/>
            <person name="Overmann J."/>
            <person name="Amann R."/>
            <person name="Jetten M.S.M."/>
            <person name="Mascher T."/>
            <person name="Medema M.H."/>
            <person name="Devos D.P."/>
            <person name="Kaster A.-K."/>
            <person name="Ovreas L."/>
            <person name="Rohde M."/>
            <person name="Galperin M.Y."/>
            <person name="Jogler C."/>
        </authorList>
    </citation>
    <scope>NUCLEOTIDE SEQUENCE [LARGE SCALE GENOMIC DNA]</scope>
    <source>
        <strain evidence="2 3">Pla52n</strain>
    </source>
</reference>
<dbReference type="RefSeq" id="WP_146522099.1">
    <property type="nucleotide sequence ID" value="NZ_CP151726.1"/>
</dbReference>
<gene>
    <name evidence="2" type="ORF">Pla52n_50560</name>
</gene>
<comment type="caution">
    <text evidence="2">The sequence shown here is derived from an EMBL/GenBank/DDBJ whole genome shotgun (WGS) entry which is preliminary data.</text>
</comment>
<sequence>MRYVIVISITLAMCGCSEQRAHNAEAKTQPRSAAQPLTPIENPDLDSEDVSLTDIPKLNLSPASEPSHSDEQIEKLIASLAAIESPDFGLSPTMSGNAFLPIEGQSNAGALLLTDHKIKSSDALKQLVAVGPTALPALLAHLDDATPTKLKIDHGGDFGGMWFANELWGNPVNKTEQSALQARPQNENDPLGGDHVDSYTVKVGDICLVAIGQITGRGYQTVRYQPTACIVLNSPTHDQLLCAQIRAMWQSDDPRQRLFDSLLFDFATRGKFNGESFDGWYVGSNLQKEAAMRLLYYYPDASARLIADRLRKLDVRETGPPSSQAASESEMEVWVKREVANGIRTDDFIKAVAWCKHPAIVEEIKGIAARTDDQDIAEVVGEAR</sequence>
<dbReference type="PROSITE" id="PS51257">
    <property type="entry name" value="PROKAR_LIPOPROTEIN"/>
    <property type="match status" value="1"/>
</dbReference>
<name>A0A5C6AGF4_9BACT</name>
<feature type="region of interest" description="Disordered" evidence="1">
    <location>
        <begin position="25"/>
        <end position="49"/>
    </location>
</feature>